<accession>A0A521CL64</accession>
<evidence type="ECO:0000313" key="3">
    <source>
        <dbReference type="Proteomes" id="UP000317557"/>
    </source>
</evidence>
<keyword evidence="3" id="KW-1185">Reference proteome</keyword>
<dbReference type="SUPFAM" id="SSF88874">
    <property type="entry name" value="Receptor-binding domain of short tail fibre protein gp12"/>
    <property type="match status" value="1"/>
</dbReference>
<dbReference type="OrthoDB" id="9810174at2"/>
<name>A0A521CL64_9BACT</name>
<sequence length="198" mass="20343">MDYYISSIMGWGPSWAPRNWALCAGQLLAISTNTAVFSLIGTTYGGDGRTSFKLPDLRGRAPVGAGQGTGTSFHPLGSIQGQETQTLTVLEMPNHTHTVNSNNLSSTISASTSNGSSNTPAASNVMAKGFVAASGPGTGSATEIYTDASNADTTLHGGPVTGNIQLGSTGGSQPFSIVQPIQAIQFIFCLVGIFPSRN</sequence>
<dbReference type="InterPro" id="IPR037053">
    <property type="entry name" value="Phage_tail_collar_dom_sf"/>
</dbReference>
<proteinExistence type="predicted"/>
<dbReference type="AlphaFoldDB" id="A0A521CL64"/>
<evidence type="ECO:0000259" key="1">
    <source>
        <dbReference type="Pfam" id="PF07484"/>
    </source>
</evidence>
<protein>
    <submittedName>
        <fullName evidence="2">Microcystin-dependent protein</fullName>
    </submittedName>
</protein>
<dbReference type="RefSeq" id="WP_142454039.1">
    <property type="nucleotide sequence ID" value="NZ_FXTP01000006.1"/>
</dbReference>
<evidence type="ECO:0000313" key="2">
    <source>
        <dbReference type="EMBL" id="SMO60186.1"/>
    </source>
</evidence>
<dbReference type="Proteomes" id="UP000317557">
    <property type="component" value="Unassembled WGS sequence"/>
</dbReference>
<feature type="domain" description="Phage tail collar" evidence="1">
    <location>
        <begin position="7"/>
        <end position="62"/>
    </location>
</feature>
<dbReference type="Pfam" id="PF07484">
    <property type="entry name" value="Collar"/>
    <property type="match status" value="1"/>
</dbReference>
<reference evidence="2 3" key="1">
    <citation type="submission" date="2017-05" db="EMBL/GenBank/DDBJ databases">
        <authorList>
            <person name="Varghese N."/>
            <person name="Submissions S."/>
        </authorList>
    </citation>
    <scope>NUCLEOTIDE SEQUENCE [LARGE SCALE GENOMIC DNA]</scope>
    <source>
        <strain evidence="2 3">DSM 21985</strain>
    </source>
</reference>
<gene>
    <name evidence="2" type="ORF">SAMN06265219_1063</name>
</gene>
<dbReference type="InterPro" id="IPR011083">
    <property type="entry name" value="Phage_tail_collar_dom"/>
</dbReference>
<dbReference type="EMBL" id="FXTP01000006">
    <property type="protein sequence ID" value="SMO60186.1"/>
    <property type="molecule type" value="Genomic_DNA"/>
</dbReference>
<dbReference type="Gene3D" id="3.90.1340.10">
    <property type="entry name" value="Phage tail collar domain"/>
    <property type="match status" value="1"/>
</dbReference>
<organism evidence="2 3">
    <name type="scientific">Gracilimonas mengyeensis</name>
    <dbReference type="NCBI Taxonomy" id="1302730"/>
    <lineage>
        <taxon>Bacteria</taxon>
        <taxon>Pseudomonadati</taxon>
        <taxon>Balneolota</taxon>
        <taxon>Balneolia</taxon>
        <taxon>Balneolales</taxon>
        <taxon>Balneolaceae</taxon>
        <taxon>Gracilimonas</taxon>
    </lineage>
</organism>